<dbReference type="GO" id="GO:0006108">
    <property type="term" value="P:malate metabolic process"/>
    <property type="evidence" value="ECO:0007669"/>
    <property type="project" value="InterPro"/>
</dbReference>
<name>A0A8S1QDF3_PARPR</name>
<dbReference type="GO" id="GO:0030060">
    <property type="term" value="F:L-malate dehydrogenase (NAD+) activity"/>
    <property type="evidence" value="ECO:0007669"/>
    <property type="project" value="UniProtKB-EC"/>
</dbReference>
<proteinExistence type="inferred from homology"/>
<organism evidence="9 10">
    <name type="scientific">Paramecium primaurelia</name>
    <dbReference type="NCBI Taxonomy" id="5886"/>
    <lineage>
        <taxon>Eukaryota</taxon>
        <taxon>Sar</taxon>
        <taxon>Alveolata</taxon>
        <taxon>Ciliophora</taxon>
        <taxon>Intramacronucleata</taxon>
        <taxon>Oligohymenophorea</taxon>
        <taxon>Peniculida</taxon>
        <taxon>Parameciidae</taxon>
        <taxon>Paramecium</taxon>
    </lineage>
</organism>
<dbReference type="AlphaFoldDB" id="A0A8S1QDF3"/>
<evidence type="ECO:0000256" key="4">
    <source>
        <dbReference type="ARBA" id="ARBA00023027"/>
    </source>
</evidence>
<protein>
    <recommendedName>
        <fullName evidence="2 6">Malate dehydrogenase</fullName>
        <ecNumber evidence="2 6">1.1.1.37</ecNumber>
    </recommendedName>
</protein>
<dbReference type="InterPro" id="IPR001557">
    <property type="entry name" value="L-lactate/malate_DH"/>
</dbReference>
<reference evidence="9" key="1">
    <citation type="submission" date="2021-01" db="EMBL/GenBank/DDBJ databases">
        <authorList>
            <consortium name="Genoscope - CEA"/>
            <person name="William W."/>
        </authorList>
    </citation>
    <scope>NUCLEOTIDE SEQUENCE</scope>
</reference>
<accession>A0A8S1QDF3</accession>
<dbReference type="InterPro" id="IPR001252">
    <property type="entry name" value="Malate_DH_AS"/>
</dbReference>
<dbReference type="CDD" id="cd01336">
    <property type="entry name" value="MDH_cytoplasmic_cytosolic"/>
    <property type="match status" value="1"/>
</dbReference>
<dbReference type="Proteomes" id="UP000688137">
    <property type="component" value="Unassembled WGS sequence"/>
</dbReference>
<evidence type="ECO:0000259" key="7">
    <source>
        <dbReference type="Pfam" id="PF00056"/>
    </source>
</evidence>
<evidence type="ECO:0000313" key="10">
    <source>
        <dbReference type="Proteomes" id="UP000688137"/>
    </source>
</evidence>
<dbReference type="NCBIfam" id="NF003916">
    <property type="entry name" value="PRK05442.1"/>
    <property type="match status" value="1"/>
</dbReference>
<keyword evidence="10" id="KW-1185">Reference proteome</keyword>
<evidence type="ECO:0000256" key="2">
    <source>
        <dbReference type="ARBA" id="ARBA00012995"/>
    </source>
</evidence>
<dbReference type="FunFam" id="3.40.50.720:FF:000010">
    <property type="entry name" value="Malate dehydrogenase"/>
    <property type="match status" value="1"/>
</dbReference>
<keyword evidence="6" id="KW-0816">Tricarboxylic acid cycle</keyword>
<evidence type="ECO:0000259" key="8">
    <source>
        <dbReference type="Pfam" id="PF02866"/>
    </source>
</evidence>
<dbReference type="InterPro" id="IPR011274">
    <property type="entry name" value="Malate_DH_NAD-dep_euk"/>
</dbReference>
<evidence type="ECO:0000256" key="6">
    <source>
        <dbReference type="RuleBase" id="RU003405"/>
    </source>
</evidence>
<keyword evidence="4 6" id="KW-0520">NAD</keyword>
<dbReference type="EC" id="1.1.1.37" evidence="2 6"/>
<sequence>MDSSATTRRLQHLSRHFKASNITTPPVRVTVTGAAGNIGYALVHMIGQGRLLGPNQQIILTLLELPMAKDQLEGTMMELRDCAFPLLKEIKGTTQYDQGFMGCDIAILVGAKPRGPGMERKDLLAANARIFKEQGEALEKYASRNVKVLVVGNPANTNALITAHFAPSIPKSNFTALTRLDQNRAQSIVAQRVSANVEDVRNIIIWGNHSTTQFADVSQATVQQNGISYTVRGLVADDAWLQKAFVEQVAKRGGAIIEKRKASSAASAASAVCDHIHDWLIGTDNGTFVSMGVITDGKLYGIKEQVCFSFPCICKDGNIKVVEGLKWDQFQQSMIDKTLKELLEEKEMALSVVIPK</sequence>
<dbReference type="Pfam" id="PF00056">
    <property type="entry name" value="Ldh_1_N"/>
    <property type="match status" value="1"/>
</dbReference>
<evidence type="ECO:0000256" key="5">
    <source>
        <dbReference type="RuleBase" id="RU003369"/>
    </source>
</evidence>
<comment type="similarity">
    <text evidence="1">Belongs to the LDH/MDH superfamily. MDH type 2 family.</text>
</comment>
<dbReference type="InterPro" id="IPR001236">
    <property type="entry name" value="Lactate/malate_DH_N"/>
</dbReference>
<comment type="catalytic activity">
    <reaction evidence="6">
        <text>(S)-malate + NAD(+) = oxaloacetate + NADH + H(+)</text>
        <dbReference type="Rhea" id="RHEA:21432"/>
        <dbReference type="ChEBI" id="CHEBI:15378"/>
        <dbReference type="ChEBI" id="CHEBI:15589"/>
        <dbReference type="ChEBI" id="CHEBI:16452"/>
        <dbReference type="ChEBI" id="CHEBI:57540"/>
        <dbReference type="ChEBI" id="CHEBI:57945"/>
        <dbReference type="EC" id="1.1.1.37"/>
    </reaction>
</comment>
<dbReference type="PIRSF" id="PIRSF000102">
    <property type="entry name" value="Lac_mal_DH"/>
    <property type="match status" value="1"/>
</dbReference>
<dbReference type="InterPro" id="IPR010945">
    <property type="entry name" value="Malate_DH_type2"/>
</dbReference>
<dbReference type="OMA" id="RNIIIWG"/>
<dbReference type="PANTHER" id="PTHR23382">
    <property type="entry name" value="MALATE DEHYDROGENASE"/>
    <property type="match status" value="1"/>
</dbReference>
<evidence type="ECO:0000256" key="1">
    <source>
        <dbReference type="ARBA" id="ARBA00009613"/>
    </source>
</evidence>
<dbReference type="GO" id="GO:0006099">
    <property type="term" value="P:tricarboxylic acid cycle"/>
    <property type="evidence" value="ECO:0007669"/>
    <property type="project" value="UniProtKB-KW"/>
</dbReference>
<keyword evidence="3 5" id="KW-0560">Oxidoreductase</keyword>
<evidence type="ECO:0000313" key="9">
    <source>
        <dbReference type="EMBL" id="CAD8113463.1"/>
    </source>
</evidence>
<dbReference type="PROSITE" id="PS00068">
    <property type="entry name" value="MDH"/>
    <property type="match status" value="1"/>
</dbReference>
<evidence type="ECO:0000256" key="3">
    <source>
        <dbReference type="ARBA" id="ARBA00023002"/>
    </source>
</evidence>
<dbReference type="FunFam" id="3.90.110.10:FF:000002">
    <property type="entry name" value="Malate dehydrogenase"/>
    <property type="match status" value="1"/>
</dbReference>
<dbReference type="NCBIfam" id="TIGR01759">
    <property type="entry name" value="MalateDH-SF1"/>
    <property type="match status" value="1"/>
</dbReference>
<dbReference type="EMBL" id="CAJJDM010000160">
    <property type="protein sequence ID" value="CAD8113463.1"/>
    <property type="molecule type" value="Genomic_DNA"/>
</dbReference>
<dbReference type="InterPro" id="IPR022383">
    <property type="entry name" value="Lactate/malate_DH_C"/>
</dbReference>
<feature type="domain" description="Lactate/malate dehydrogenase N-terminal" evidence="7">
    <location>
        <begin position="27"/>
        <end position="174"/>
    </location>
</feature>
<feature type="domain" description="Lactate/malate dehydrogenase C-terminal" evidence="8">
    <location>
        <begin position="178"/>
        <end position="350"/>
    </location>
</feature>
<gene>
    <name evidence="9" type="ORF">PPRIM_AZ9-3.1.T1550072</name>
</gene>
<dbReference type="Pfam" id="PF02866">
    <property type="entry name" value="Ldh_1_C"/>
    <property type="match status" value="1"/>
</dbReference>
<comment type="caution">
    <text evidence="9">The sequence shown here is derived from an EMBL/GenBank/DDBJ whole genome shotgun (WGS) entry which is preliminary data.</text>
</comment>